<feature type="region of interest" description="Disordered" evidence="1">
    <location>
        <begin position="142"/>
        <end position="170"/>
    </location>
</feature>
<name>A0A136J5D0_9PEZI</name>
<feature type="compositionally biased region" description="Low complexity" evidence="1">
    <location>
        <begin position="28"/>
        <end position="42"/>
    </location>
</feature>
<dbReference type="AlphaFoldDB" id="A0A136J5D0"/>
<dbReference type="STRING" id="196109.A0A136J5D0"/>
<dbReference type="Proteomes" id="UP000070501">
    <property type="component" value="Unassembled WGS sequence"/>
</dbReference>
<reference evidence="3" key="1">
    <citation type="submission" date="2016-02" db="EMBL/GenBank/DDBJ databases">
        <title>Draft genome sequence of Microdochium bolleyi, a fungal endophyte of beachgrass.</title>
        <authorList>
            <consortium name="DOE Joint Genome Institute"/>
            <person name="David A.S."/>
            <person name="May G."/>
            <person name="Haridas S."/>
            <person name="Lim J."/>
            <person name="Wang M."/>
            <person name="Labutti K."/>
            <person name="Lipzen A."/>
            <person name="Barry K."/>
            <person name="Grigoriev I.V."/>
        </authorList>
    </citation>
    <scope>NUCLEOTIDE SEQUENCE [LARGE SCALE GENOMIC DNA]</scope>
    <source>
        <strain evidence="3">J235TASD1</strain>
    </source>
</reference>
<evidence type="ECO:0000313" key="3">
    <source>
        <dbReference type="Proteomes" id="UP000070501"/>
    </source>
</evidence>
<keyword evidence="3" id="KW-1185">Reference proteome</keyword>
<feature type="compositionally biased region" description="Polar residues" evidence="1">
    <location>
        <begin position="146"/>
        <end position="158"/>
    </location>
</feature>
<organism evidence="2 3">
    <name type="scientific">Microdochium bolleyi</name>
    <dbReference type="NCBI Taxonomy" id="196109"/>
    <lineage>
        <taxon>Eukaryota</taxon>
        <taxon>Fungi</taxon>
        <taxon>Dikarya</taxon>
        <taxon>Ascomycota</taxon>
        <taxon>Pezizomycotina</taxon>
        <taxon>Sordariomycetes</taxon>
        <taxon>Xylariomycetidae</taxon>
        <taxon>Xylariales</taxon>
        <taxon>Microdochiaceae</taxon>
        <taxon>Microdochium</taxon>
    </lineage>
</organism>
<gene>
    <name evidence="2" type="ORF">Micbo1qcDRAFT_204354</name>
</gene>
<sequence>MAVAVPSAARNGLSASLSTPRAAQRHAGPTTGEGLDGDTLLGSPDAAQPALSSPSAHIATKRHPTAAGRIEKRKTTHSSSIAQKLLKLFTSFPSPKTAFFARSTGLDGNAVQGIASAPAGEAVRDGRQSPDIDVDTAMDSIEPEQGSVSGDEQASADQWQPPGEDDEPEFTDWREEQLALNIVLRARHEFTLLPSTWKYNLRGIPIPDSLFYTQTKSKSMRPRIYAMQNRFEYQGETAFRKLIDVHAQIRDLRKLQVEINSDRHLSANDKKAKLADVSAAITSKISRAIEKACLWAESDGDLKSLRGHAPANIMISVLPSTEEHGDVFIQASMDNLARRWREKLGIAEPEREQSVANSSVWGSEDGDITIKVEEDDENSGLKQLQESPQLGAETPKVSRQAAAVQQDDQQAEGESTPRQPPPNPLQTKAPVLFGFVIFKHTLMIVTLDANDPMAPCNIPISLNMAESNQHQWNALAIMVTICWARDLLARVVEDINLETAARMPSEDPDV</sequence>
<protein>
    <submittedName>
        <fullName evidence="2">Uncharacterized protein</fullName>
    </submittedName>
</protein>
<evidence type="ECO:0000313" key="2">
    <source>
        <dbReference type="EMBL" id="KXJ92362.1"/>
    </source>
</evidence>
<dbReference type="OrthoDB" id="5286775at2759"/>
<accession>A0A136J5D0</accession>
<evidence type="ECO:0000256" key="1">
    <source>
        <dbReference type="SAM" id="MobiDB-lite"/>
    </source>
</evidence>
<dbReference type="EMBL" id="KQ964249">
    <property type="protein sequence ID" value="KXJ92362.1"/>
    <property type="molecule type" value="Genomic_DNA"/>
</dbReference>
<proteinExistence type="predicted"/>
<feature type="region of interest" description="Disordered" evidence="1">
    <location>
        <begin position="376"/>
        <end position="426"/>
    </location>
</feature>
<feature type="region of interest" description="Disordered" evidence="1">
    <location>
        <begin position="1"/>
        <end position="78"/>
    </location>
</feature>
<dbReference type="InParanoid" id="A0A136J5D0"/>